<gene>
    <name evidence="1" type="ORF">AAF712_012708</name>
</gene>
<dbReference type="EMBL" id="JBBXMP010000173">
    <property type="protein sequence ID" value="KAL0060518.1"/>
    <property type="molecule type" value="Genomic_DNA"/>
</dbReference>
<proteinExistence type="predicted"/>
<evidence type="ECO:0000313" key="1">
    <source>
        <dbReference type="EMBL" id="KAL0060518.1"/>
    </source>
</evidence>
<dbReference type="InterPro" id="IPR032675">
    <property type="entry name" value="LRR_dom_sf"/>
</dbReference>
<evidence type="ECO:0008006" key="3">
    <source>
        <dbReference type="Google" id="ProtNLM"/>
    </source>
</evidence>
<dbReference type="SUPFAM" id="SSF52047">
    <property type="entry name" value="RNI-like"/>
    <property type="match status" value="1"/>
</dbReference>
<reference evidence="1 2" key="1">
    <citation type="submission" date="2024-05" db="EMBL/GenBank/DDBJ databases">
        <title>A draft genome resource for the thread blight pathogen Marasmius tenuissimus strain MS-2.</title>
        <authorList>
            <person name="Yulfo-Soto G.E."/>
            <person name="Baruah I.K."/>
            <person name="Amoako-Attah I."/>
            <person name="Bukari Y."/>
            <person name="Meinhardt L.W."/>
            <person name="Bailey B.A."/>
            <person name="Cohen S.P."/>
        </authorList>
    </citation>
    <scope>NUCLEOTIDE SEQUENCE [LARGE SCALE GENOMIC DNA]</scope>
    <source>
        <strain evidence="1 2">MS-2</strain>
    </source>
</reference>
<organism evidence="1 2">
    <name type="scientific">Marasmius tenuissimus</name>
    <dbReference type="NCBI Taxonomy" id="585030"/>
    <lineage>
        <taxon>Eukaryota</taxon>
        <taxon>Fungi</taxon>
        <taxon>Dikarya</taxon>
        <taxon>Basidiomycota</taxon>
        <taxon>Agaricomycotina</taxon>
        <taxon>Agaricomycetes</taxon>
        <taxon>Agaricomycetidae</taxon>
        <taxon>Agaricales</taxon>
        <taxon>Marasmiineae</taxon>
        <taxon>Marasmiaceae</taxon>
        <taxon>Marasmius</taxon>
    </lineage>
</organism>
<evidence type="ECO:0000313" key="2">
    <source>
        <dbReference type="Proteomes" id="UP001437256"/>
    </source>
</evidence>
<name>A0ABR2ZGP7_9AGAR</name>
<dbReference type="Gene3D" id="1.20.1280.50">
    <property type="match status" value="1"/>
</dbReference>
<sequence length="483" mass="55212">MNSHPPILALPTELLLHIFSICCWDGTTIQVGYSRHLFRQDLKVPTPVVLSNVSSQWRQLAESFPALWSRLRFEIGGDSGESRVEEDDQKESDRCHRITEYFLRCASEAPLDLVFAEVLIDLDTQYIEFDLTLDALCRRARQWASVHFDVDHTFFQRNAAVLSKIRGNLNNLHTFQLVEDPTSSPTARTIDFLVPCPSLRHADLQWSRSRPYDSGILPTLIPWRQLVRLSLFLQLDAPSVSEIVSLCPNLEHLSLGTYMTHEGNERPTSWNILSLSIEIEFTHPMHPDFWENLTTPRLTSLDLCTSRYNPRIPLSQERELSLLNFIRRSSSTITTLSIRRTIFSPEQVVRMLELLPGLTTLYVHESEQARDSLNIICQPYLFTHLLIDPDSGDLHSIPFLPRLTTFRIVVHGDDLAHEALIEALRSRWIPDPSVSARIGIDSLRSVEVSFLDKTTNVPESLLGLKELKREGLRVLVPDVCHSL</sequence>
<protein>
    <recommendedName>
        <fullName evidence="3">F-box domain-containing protein</fullName>
    </recommendedName>
</protein>
<accession>A0ABR2ZGP7</accession>
<dbReference type="Proteomes" id="UP001437256">
    <property type="component" value="Unassembled WGS sequence"/>
</dbReference>
<keyword evidence="2" id="KW-1185">Reference proteome</keyword>
<dbReference type="Gene3D" id="3.80.10.10">
    <property type="entry name" value="Ribonuclease Inhibitor"/>
    <property type="match status" value="1"/>
</dbReference>
<comment type="caution">
    <text evidence="1">The sequence shown here is derived from an EMBL/GenBank/DDBJ whole genome shotgun (WGS) entry which is preliminary data.</text>
</comment>